<reference evidence="4 5" key="1">
    <citation type="submission" date="2018-12" db="EMBL/GenBank/DDBJ databases">
        <authorList>
            <consortium name="Pathogen Informatics"/>
        </authorList>
    </citation>
    <scope>NUCLEOTIDE SEQUENCE [LARGE SCALE GENOMIC DNA]</scope>
    <source>
        <strain evidence="4 5">NCTC13652</strain>
    </source>
</reference>
<dbReference type="InterPro" id="IPR003723">
    <property type="entry name" value="Precorrin-6x_reduct"/>
</dbReference>
<proteinExistence type="predicted"/>
<sequence length="248" mass="26103">MDAMDVLILGGTRRARVLARQLVDEGVDVVTSLAGVTTSRRPLPGEVRVGGFGGADGLAAFLGDHAVKALVNATHPFAATMSQHAAEAARRLGLPLARLQAPSWRALPWSTEWIWAAGHDAAAREAASLPGDILLTVGRQPVPHYLAPLADRRVTARCIDAPEGPLPAGWTVRQEKGPFTVDSERALLAGFDVMVSKDAGGSRPDAKLTAARQSGTAVVMISRPPSPSYGQQVTTPELAAEWVRSTLG</sequence>
<keyword evidence="5" id="KW-1185">Reference proteome</keyword>
<dbReference type="GO" id="GO:0016994">
    <property type="term" value="F:precorrin-6A reductase activity"/>
    <property type="evidence" value="ECO:0007669"/>
    <property type="project" value="UniProtKB-EC"/>
</dbReference>
<protein>
    <submittedName>
        <fullName evidence="4">Precorrin-6A reductase</fullName>
        <ecNumber evidence="4">1.3.1.54</ecNumber>
    </submittedName>
</protein>
<gene>
    <name evidence="4" type="primary">cobK</name>
    <name evidence="4" type="ORF">NCTC13652_01684</name>
</gene>
<dbReference type="EC" id="1.3.1.54" evidence="4"/>
<dbReference type="NCBIfam" id="NF005968">
    <property type="entry name" value="PRK08057.1-2"/>
    <property type="match status" value="1"/>
</dbReference>
<keyword evidence="3 4" id="KW-0560">Oxidoreductase</keyword>
<evidence type="ECO:0000256" key="3">
    <source>
        <dbReference type="ARBA" id="ARBA00023002"/>
    </source>
</evidence>
<evidence type="ECO:0000256" key="1">
    <source>
        <dbReference type="ARBA" id="ARBA00004953"/>
    </source>
</evidence>
<accession>A0A3S4V798</accession>
<organism evidence="4 5">
    <name type="scientific">Acidipropionibacterium jensenii</name>
    <dbReference type="NCBI Taxonomy" id="1749"/>
    <lineage>
        <taxon>Bacteria</taxon>
        <taxon>Bacillati</taxon>
        <taxon>Actinomycetota</taxon>
        <taxon>Actinomycetes</taxon>
        <taxon>Propionibacteriales</taxon>
        <taxon>Propionibacteriaceae</taxon>
        <taxon>Acidipropionibacterium</taxon>
    </lineage>
</organism>
<dbReference type="PANTHER" id="PTHR36925">
    <property type="entry name" value="COBALT-PRECORRIN-6A REDUCTASE"/>
    <property type="match status" value="1"/>
</dbReference>
<dbReference type="AlphaFoldDB" id="A0A3S4V798"/>
<name>A0A3S4V798_9ACTN</name>
<dbReference type="Proteomes" id="UP000277858">
    <property type="component" value="Chromosome"/>
</dbReference>
<evidence type="ECO:0000313" key="5">
    <source>
        <dbReference type="Proteomes" id="UP000277858"/>
    </source>
</evidence>
<dbReference type="Pfam" id="PF02571">
    <property type="entry name" value="CbiJ"/>
    <property type="match status" value="1"/>
</dbReference>
<dbReference type="UniPathway" id="UPA00148"/>
<dbReference type="PROSITE" id="PS51014">
    <property type="entry name" value="COBK_CBIJ"/>
    <property type="match status" value="1"/>
</dbReference>
<keyword evidence="2" id="KW-0169">Cobalamin biosynthesis</keyword>
<dbReference type="GO" id="GO:0009236">
    <property type="term" value="P:cobalamin biosynthetic process"/>
    <property type="evidence" value="ECO:0007669"/>
    <property type="project" value="UniProtKB-UniPathway"/>
</dbReference>
<dbReference type="EMBL" id="LR134473">
    <property type="protein sequence ID" value="VEI03479.1"/>
    <property type="molecule type" value="Genomic_DNA"/>
</dbReference>
<evidence type="ECO:0000313" key="4">
    <source>
        <dbReference type="EMBL" id="VEI03479.1"/>
    </source>
</evidence>
<comment type="pathway">
    <text evidence="1">Cofactor biosynthesis; adenosylcobalamin biosynthesis.</text>
</comment>
<evidence type="ECO:0000256" key="2">
    <source>
        <dbReference type="ARBA" id="ARBA00022573"/>
    </source>
</evidence>
<dbReference type="STRING" id="1122997.GCA_000425285_00052"/>
<dbReference type="PANTHER" id="PTHR36925:SF1">
    <property type="entry name" value="COBALT-PRECORRIN-6A REDUCTASE"/>
    <property type="match status" value="1"/>
</dbReference>